<accession>X1MPX9</accession>
<dbReference type="AlphaFoldDB" id="X1MPX9"/>
<dbReference type="InterPro" id="IPR002562">
    <property type="entry name" value="3'-5'_exonuclease_dom"/>
</dbReference>
<dbReference type="Gene3D" id="3.30.420.10">
    <property type="entry name" value="Ribonuclease H-like superfamily/Ribonuclease H"/>
    <property type="match status" value="1"/>
</dbReference>
<organism evidence="2">
    <name type="scientific">marine sediment metagenome</name>
    <dbReference type="NCBI Taxonomy" id="412755"/>
    <lineage>
        <taxon>unclassified sequences</taxon>
        <taxon>metagenomes</taxon>
        <taxon>ecological metagenomes</taxon>
    </lineage>
</organism>
<feature type="non-terminal residue" evidence="2">
    <location>
        <position position="254"/>
    </location>
</feature>
<protein>
    <recommendedName>
        <fullName evidence="1">3'-5' exonuclease domain-containing protein</fullName>
    </recommendedName>
</protein>
<dbReference type="GO" id="GO:0008408">
    <property type="term" value="F:3'-5' exonuclease activity"/>
    <property type="evidence" value="ECO:0007669"/>
    <property type="project" value="InterPro"/>
</dbReference>
<dbReference type="GO" id="GO:0006139">
    <property type="term" value="P:nucleobase-containing compound metabolic process"/>
    <property type="evidence" value="ECO:0007669"/>
    <property type="project" value="InterPro"/>
</dbReference>
<reference evidence="2" key="1">
    <citation type="journal article" date="2014" name="Front. Microbiol.">
        <title>High frequency of phylogenetically diverse reductive dehalogenase-homologous genes in deep subseafloor sedimentary metagenomes.</title>
        <authorList>
            <person name="Kawai M."/>
            <person name="Futagami T."/>
            <person name="Toyoda A."/>
            <person name="Takaki Y."/>
            <person name="Nishi S."/>
            <person name="Hori S."/>
            <person name="Arai W."/>
            <person name="Tsubouchi T."/>
            <person name="Morono Y."/>
            <person name="Uchiyama I."/>
            <person name="Ito T."/>
            <person name="Fujiyama A."/>
            <person name="Inagaki F."/>
            <person name="Takami H."/>
        </authorList>
    </citation>
    <scope>NUCLEOTIDE SEQUENCE</scope>
    <source>
        <strain evidence="2">Expedition CK06-06</strain>
    </source>
</reference>
<comment type="caution">
    <text evidence="2">The sequence shown here is derived from an EMBL/GenBank/DDBJ whole genome shotgun (WGS) entry which is preliminary data.</text>
</comment>
<feature type="domain" description="3'-5' exonuclease" evidence="1">
    <location>
        <begin position="78"/>
        <end position="172"/>
    </location>
</feature>
<dbReference type="SUPFAM" id="SSF53098">
    <property type="entry name" value="Ribonuclease H-like"/>
    <property type="match status" value="1"/>
</dbReference>
<gene>
    <name evidence="2" type="ORF">S06H3_49196</name>
</gene>
<feature type="non-terminal residue" evidence="2">
    <location>
        <position position="1"/>
    </location>
</feature>
<evidence type="ECO:0000259" key="1">
    <source>
        <dbReference type="Pfam" id="PF01612"/>
    </source>
</evidence>
<proteinExistence type="predicted"/>
<dbReference type="InterPro" id="IPR036397">
    <property type="entry name" value="RNaseH_sf"/>
</dbReference>
<dbReference type="EMBL" id="BARV01031051">
    <property type="protein sequence ID" value="GAI33707.1"/>
    <property type="molecule type" value="Genomic_DNA"/>
</dbReference>
<dbReference type="Pfam" id="PF01612">
    <property type="entry name" value="DNA_pol_A_exo1"/>
    <property type="match status" value="1"/>
</dbReference>
<name>X1MPX9_9ZZZZ</name>
<evidence type="ECO:0000313" key="2">
    <source>
        <dbReference type="EMBL" id="GAI33707.1"/>
    </source>
</evidence>
<sequence length="254" mass="29148">TWTDILKQIGWPIETLVIDFETYFDVDYSLSKMSTVEYIADEKFEFTGLGFEILNHPKANGPVFIPGPDVPWAVKRLQKLLGKAFHNCTVVAKNCKFDILILLEKFGIHPPFIIDIEDLSRFYDARMSHKLKDLAPMFNLEAKGDTKQFKGQHWEDVDHQAMKEYNLGDIRNETALLQILLPIISNPEIEIPLARHTLGMYLDPHFRLDYDLATKLIQEMGRELSKSIMQTGHTAEEISGTLNFTELLINALPK</sequence>
<dbReference type="InterPro" id="IPR012337">
    <property type="entry name" value="RNaseH-like_sf"/>
</dbReference>
<dbReference type="GO" id="GO:0003676">
    <property type="term" value="F:nucleic acid binding"/>
    <property type="evidence" value="ECO:0007669"/>
    <property type="project" value="InterPro"/>
</dbReference>